<proteinExistence type="predicted"/>
<gene>
    <name evidence="2" type="ORF">K8I29_06580</name>
</gene>
<sequence>MISDRDIIEKLQDLVQVDIDAVHAYGQAIEKIDIVSVREQVIRFQEDHQRHISDLSAVIRRLGGEPPKFSKDFKGFLLEGFTAVRSITGTEGALKALKSGEDFTNKRYSDARSWSLPMDILSIIQSNYEDEQRHLHYVEQAINDRVWETAGVTR</sequence>
<evidence type="ECO:0000313" key="3">
    <source>
        <dbReference type="Proteomes" id="UP000705867"/>
    </source>
</evidence>
<reference evidence="2" key="2">
    <citation type="submission" date="2021-08" db="EMBL/GenBank/DDBJ databases">
        <authorList>
            <person name="Dalcin Martins P."/>
        </authorList>
    </citation>
    <scope>NUCLEOTIDE SEQUENCE</scope>
    <source>
        <strain evidence="2">MAG_39</strain>
    </source>
</reference>
<reference evidence="2" key="1">
    <citation type="journal article" date="2021" name="bioRxiv">
        <title>Unraveling nitrogen, sulfur and carbon metabolic pathways and microbial community transcriptional responses to substrate deprivation and toxicity stresses in a bioreactor mimicking anoxic brackish coastal sediment conditions.</title>
        <authorList>
            <person name="Martins P.D."/>
            <person name="Echeveste M.J."/>
            <person name="Arshad A."/>
            <person name="Kurth J."/>
            <person name="Ouboter H."/>
            <person name="Jetten M.S.M."/>
            <person name="Welte C.U."/>
        </authorList>
    </citation>
    <scope>NUCLEOTIDE SEQUENCE</scope>
    <source>
        <strain evidence="2">MAG_39</strain>
    </source>
</reference>
<comment type="caution">
    <text evidence="2">The sequence shown here is derived from an EMBL/GenBank/DDBJ whole genome shotgun (WGS) entry which is preliminary data.</text>
</comment>
<dbReference type="CDD" id="cd00657">
    <property type="entry name" value="Ferritin_like"/>
    <property type="match status" value="1"/>
</dbReference>
<dbReference type="Pfam" id="PF09537">
    <property type="entry name" value="DUF2383"/>
    <property type="match status" value="1"/>
</dbReference>
<accession>A0A953LWE9</accession>
<dbReference type="SUPFAM" id="SSF47240">
    <property type="entry name" value="Ferritin-like"/>
    <property type="match status" value="1"/>
</dbReference>
<evidence type="ECO:0000313" key="2">
    <source>
        <dbReference type="EMBL" id="MBZ0155866.1"/>
    </source>
</evidence>
<dbReference type="Proteomes" id="UP000705867">
    <property type="component" value="Unassembled WGS sequence"/>
</dbReference>
<feature type="domain" description="DUF2383" evidence="1">
    <location>
        <begin position="6"/>
        <end position="111"/>
    </location>
</feature>
<evidence type="ECO:0000259" key="1">
    <source>
        <dbReference type="Pfam" id="PF09537"/>
    </source>
</evidence>
<protein>
    <submittedName>
        <fullName evidence="2">PA2169 family four-helix-bundle protein</fullName>
    </submittedName>
</protein>
<dbReference type="AlphaFoldDB" id="A0A953LWE9"/>
<dbReference type="Gene3D" id="1.20.1260.10">
    <property type="match status" value="1"/>
</dbReference>
<dbReference type="EMBL" id="JAIOIV010000051">
    <property type="protein sequence ID" value="MBZ0155866.1"/>
    <property type="molecule type" value="Genomic_DNA"/>
</dbReference>
<organism evidence="2 3">
    <name type="scientific">Candidatus Nitrobium versatile</name>
    <dbReference type="NCBI Taxonomy" id="2884831"/>
    <lineage>
        <taxon>Bacteria</taxon>
        <taxon>Pseudomonadati</taxon>
        <taxon>Nitrospirota</taxon>
        <taxon>Nitrospiria</taxon>
        <taxon>Nitrospirales</taxon>
        <taxon>Nitrospiraceae</taxon>
        <taxon>Candidatus Nitrobium</taxon>
    </lineage>
</organism>
<dbReference type="InterPro" id="IPR019052">
    <property type="entry name" value="DUF2383"/>
</dbReference>
<dbReference type="InterPro" id="IPR012347">
    <property type="entry name" value="Ferritin-like"/>
</dbReference>
<dbReference type="InterPro" id="IPR009078">
    <property type="entry name" value="Ferritin-like_SF"/>
</dbReference>
<name>A0A953LWE9_9BACT</name>